<protein>
    <recommendedName>
        <fullName evidence="3">AbiEi antitoxin C-terminal domain-containing protein</fullName>
    </recommendedName>
</protein>
<evidence type="ECO:0000313" key="1">
    <source>
        <dbReference type="EMBL" id="PJC68972.1"/>
    </source>
</evidence>
<comment type="caution">
    <text evidence="1">The sequence shown here is derived from an EMBL/GenBank/DDBJ whole genome shotgun (WGS) entry which is preliminary data.</text>
</comment>
<dbReference type="EMBL" id="PFQS01000040">
    <property type="protein sequence ID" value="PJC68972.1"/>
    <property type="molecule type" value="Genomic_DNA"/>
</dbReference>
<reference evidence="2" key="1">
    <citation type="submission" date="2017-09" db="EMBL/GenBank/DDBJ databases">
        <title>Depth-based differentiation of microbial function through sediment-hosted aquifers and enrichment of novel symbionts in the deep terrestrial subsurface.</title>
        <authorList>
            <person name="Probst A.J."/>
            <person name="Ladd B."/>
            <person name="Jarett J.K."/>
            <person name="Geller-Mcgrath D.E."/>
            <person name="Sieber C.M.K."/>
            <person name="Emerson J.B."/>
            <person name="Anantharaman K."/>
            <person name="Thomas B.C."/>
            <person name="Malmstrom R."/>
            <person name="Stieglmeier M."/>
            <person name="Klingl A."/>
            <person name="Woyke T."/>
            <person name="Ryan C.M."/>
            <person name="Banfield J.F."/>
        </authorList>
    </citation>
    <scope>NUCLEOTIDE SEQUENCE [LARGE SCALE GENOMIC DNA]</scope>
</reference>
<proteinExistence type="predicted"/>
<dbReference type="Proteomes" id="UP000229438">
    <property type="component" value="Unassembled WGS sequence"/>
</dbReference>
<evidence type="ECO:0008006" key="3">
    <source>
        <dbReference type="Google" id="ProtNLM"/>
    </source>
</evidence>
<dbReference type="AlphaFoldDB" id="A0A2M8G782"/>
<sequence>MKSKKNLIEQLKPLPHFDKNTVFQFGKQLGLKDVTVDTYISRFLKYKEIFQFKRGLYVSVDFFNKNKNDISYLFYLANIIRTPSYVSSWAALQYYDLTTEAIHSVTSVTPKVTRDYRTKAGNFAYQSIQKELFSDFSLVKGKPALPIGRFDFFIASPSKALFDLLYFKTRQFRGIGLEDIKALTEELRVDAGEMDKDEQTKFYTLIKKYLHHE</sequence>
<name>A0A2M8G782_UNCKA</name>
<evidence type="ECO:0000313" key="2">
    <source>
        <dbReference type="Proteomes" id="UP000229438"/>
    </source>
</evidence>
<organism evidence="1 2">
    <name type="scientific">candidate division WWE3 bacterium CG_4_8_14_3_um_filter_42_11</name>
    <dbReference type="NCBI Taxonomy" id="1975076"/>
    <lineage>
        <taxon>Bacteria</taxon>
        <taxon>Katanobacteria</taxon>
    </lineage>
</organism>
<gene>
    <name evidence="1" type="ORF">CO015_02065</name>
</gene>
<accession>A0A2M8G782</accession>